<dbReference type="EMBL" id="JAFFZM010000001">
    <property type="protein sequence ID" value="MBO8197323.1"/>
    <property type="molecule type" value="Genomic_DNA"/>
</dbReference>
<evidence type="ECO:0000256" key="1">
    <source>
        <dbReference type="SAM" id="MobiDB-lite"/>
    </source>
</evidence>
<dbReference type="PANTHER" id="PTHR40765:SF2">
    <property type="entry name" value="ESX-2 SECRETION SYSTEM ATPASE ECCB2"/>
    <property type="match status" value="1"/>
</dbReference>
<feature type="transmembrane region" description="Helical" evidence="2">
    <location>
        <begin position="41"/>
        <end position="61"/>
    </location>
</feature>
<reference evidence="3 4" key="1">
    <citation type="submission" date="2021-02" db="EMBL/GenBank/DDBJ databases">
        <title>Streptomyces spirodelae sp. nov., isolated from duckweed.</title>
        <authorList>
            <person name="Saimee Y."/>
            <person name="Duangmal K."/>
        </authorList>
    </citation>
    <scope>NUCLEOTIDE SEQUENCE [LARGE SCALE GENOMIC DNA]</scope>
    <source>
        <strain evidence="3 4">DSM 42105</strain>
    </source>
</reference>
<keyword evidence="2" id="KW-0472">Membrane</keyword>
<evidence type="ECO:0000313" key="4">
    <source>
        <dbReference type="Proteomes" id="UP000721954"/>
    </source>
</evidence>
<sequence>MATTRELAEAHAYGNRRQQTSLLRGTDEALRDPRRRLNRSLGGGIALGVLVMAGFGIAGWLGGGKGPDLPGDGAVVVSGSGDRYVMSDGVLHPALNLSSALLVGGGKRTEVRAEALKGVPRGLPVGIPAAPDALPDTSRLSTEEWTVCTVPGEESGQQARTHLYVAVPDAVPEDASAATVLATAPGGDFWLLTQGRRFSLSVPVRNALGLQRTEQTPLSDEVLATVPEGPAIRTPQSVRGEGEAPDVRLPVRGAAVGDLAGSDVGGVNPQYYQVRADGLVAVSELVYTLLRTTGVDEHELTPAQVTAAPRSKASAPGDPAWPERLPEAASRDRGRPLCVSTAPGSTPGDAPWQATVALPERMPQPKGVPAVSAAGGKPLGRVDELYVPPGGGAVVRATASAGSGGTYTLVTDTGTAYPFASADAVTRLGYPVEQAPSLPKGFVGLLPTGPVLDPRSAAEEHGGSRTERTDGGADTDPGRDKGAAKSKDRDKAAGEDEPHGEGERE</sequence>
<feature type="compositionally biased region" description="Basic and acidic residues" evidence="1">
    <location>
        <begin position="456"/>
        <end position="505"/>
    </location>
</feature>
<keyword evidence="2" id="KW-1133">Transmembrane helix</keyword>
<dbReference type="RefSeq" id="WP_209209119.1">
    <property type="nucleotide sequence ID" value="NZ_JAFFZM010000001.1"/>
</dbReference>
<proteinExistence type="predicted"/>
<dbReference type="NCBIfam" id="TIGR03919">
    <property type="entry name" value="T7SS_EccB"/>
    <property type="match status" value="1"/>
</dbReference>
<dbReference type="InterPro" id="IPR044857">
    <property type="entry name" value="T7SS_EccB_R1"/>
</dbReference>
<keyword evidence="2" id="KW-0812">Transmembrane</keyword>
<dbReference type="Pfam" id="PF05108">
    <property type="entry name" value="T7SS_ESX1_EccB"/>
    <property type="match status" value="1"/>
</dbReference>
<name>A0ABS3XPJ6_9ACTN</name>
<dbReference type="PANTHER" id="PTHR40765">
    <property type="entry name" value="ESX-2 SECRETION SYSTEM ATPASE ECCB2"/>
    <property type="match status" value="1"/>
</dbReference>
<feature type="region of interest" description="Disordered" evidence="1">
    <location>
        <begin position="1"/>
        <end position="26"/>
    </location>
</feature>
<dbReference type="InterPro" id="IPR007795">
    <property type="entry name" value="T7SS_EccB"/>
</dbReference>
<dbReference type="Gene3D" id="3.30.2390.20">
    <property type="entry name" value="Type VII secretion system EccB, repeat 1 domain"/>
    <property type="match status" value="1"/>
</dbReference>
<protein>
    <submittedName>
        <fullName evidence="3">Type VII secretion protein EccB</fullName>
    </submittedName>
</protein>
<evidence type="ECO:0000313" key="3">
    <source>
        <dbReference type="EMBL" id="MBO8197323.1"/>
    </source>
</evidence>
<gene>
    <name evidence="3" type="primary">eccB</name>
    <name evidence="3" type="ORF">JW613_03195</name>
</gene>
<comment type="caution">
    <text evidence="3">The sequence shown here is derived from an EMBL/GenBank/DDBJ whole genome shotgun (WGS) entry which is preliminary data.</text>
</comment>
<feature type="region of interest" description="Disordered" evidence="1">
    <location>
        <begin position="300"/>
        <end position="335"/>
    </location>
</feature>
<dbReference type="Proteomes" id="UP000721954">
    <property type="component" value="Unassembled WGS sequence"/>
</dbReference>
<keyword evidence="4" id="KW-1185">Reference proteome</keyword>
<dbReference type="GeneID" id="96257597"/>
<evidence type="ECO:0000256" key="2">
    <source>
        <dbReference type="SAM" id="Phobius"/>
    </source>
</evidence>
<feature type="region of interest" description="Disordered" evidence="1">
    <location>
        <begin position="449"/>
        <end position="505"/>
    </location>
</feature>
<organism evidence="3 4">
    <name type="scientific">Streptomyces smyrnaeus</name>
    <dbReference type="NCBI Taxonomy" id="1387713"/>
    <lineage>
        <taxon>Bacteria</taxon>
        <taxon>Bacillati</taxon>
        <taxon>Actinomycetota</taxon>
        <taxon>Actinomycetes</taxon>
        <taxon>Kitasatosporales</taxon>
        <taxon>Streptomycetaceae</taxon>
        <taxon>Streptomyces</taxon>
    </lineage>
</organism>
<accession>A0ABS3XPJ6</accession>
<feature type="compositionally biased region" description="Basic and acidic residues" evidence="1">
    <location>
        <begin position="324"/>
        <end position="335"/>
    </location>
</feature>